<accession>A0AAW6NKB6</accession>
<evidence type="ECO:0000259" key="1">
    <source>
        <dbReference type="Pfam" id="PF03235"/>
    </source>
</evidence>
<organism evidence="2 3">
    <name type="scientific">Enterobacter cloacae</name>
    <dbReference type="NCBI Taxonomy" id="550"/>
    <lineage>
        <taxon>Bacteria</taxon>
        <taxon>Pseudomonadati</taxon>
        <taxon>Pseudomonadota</taxon>
        <taxon>Gammaproteobacteria</taxon>
        <taxon>Enterobacterales</taxon>
        <taxon>Enterobacteriaceae</taxon>
        <taxon>Enterobacter</taxon>
        <taxon>Enterobacter cloacae complex</taxon>
    </lineage>
</organism>
<evidence type="ECO:0000313" key="3">
    <source>
        <dbReference type="Proteomes" id="UP001215180"/>
    </source>
</evidence>
<feature type="domain" description="GmrSD restriction endonucleases N-terminal" evidence="1">
    <location>
        <begin position="53"/>
        <end position="198"/>
    </location>
</feature>
<dbReference type="Proteomes" id="UP001215180">
    <property type="component" value="Unassembled WGS sequence"/>
</dbReference>
<evidence type="ECO:0000313" key="2">
    <source>
        <dbReference type="EMBL" id="MDF3636964.1"/>
    </source>
</evidence>
<protein>
    <submittedName>
        <fullName evidence="2">DUF262 domain-containing protein</fullName>
    </submittedName>
</protein>
<dbReference type="EMBL" id="JARJGR010000823">
    <property type="protein sequence ID" value="MDF3636964.1"/>
    <property type="molecule type" value="Genomic_DNA"/>
</dbReference>
<dbReference type="RefSeq" id="WP_038420293.1">
    <property type="nucleotide sequence ID" value="NZ_CP009756.1"/>
</dbReference>
<dbReference type="KEGG" id="eclg:EC036_31760"/>
<dbReference type="PANTHER" id="PTHR39639">
    <property type="entry name" value="CHROMOSOME 16, WHOLE GENOME SHOTGUN SEQUENCE"/>
    <property type="match status" value="1"/>
</dbReference>
<dbReference type="InterPro" id="IPR004919">
    <property type="entry name" value="GmrSD_N"/>
</dbReference>
<dbReference type="AlphaFoldDB" id="A0AAW6NKB6"/>
<sequence length="399" mass="47403">MNIFKNEKINFDVPSDNIKKLTDEEINKKYVQGEIRIVTEQARYPLNTISGQIVHNSSYVLDPEFQRRHRWNNKKRSSLIESLIMNVPIPPIFLYEYEFSSYEVMDGLQRLTAIAKFYDDEFELEGLTQWSELNGRRYSTLPEMIRKGIDRRYVSSIILLNETAKTSEEADFMKQMVFDRINSGGELLTPQEKRNANFNGPFNKFCIRLSSNEILCKLWDIPAPTYNSDGTIIDSEERIENRFFKDMSDVELVLRFFSYRQRRELQKGMTLERYLDKYLERANSIDLDTMKKMENIFVSTLELIDAIFDDQAFRMYRCRKNKYWSWFERPTTAVYDSLMFAVSNFLDYRSELLSKKSEILNSIEQFYIDNYSTFEGRNTNPAALDRRDEAFLNYLKGFI</sequence>
<reference evidence="2" key="1">
    <citation type="submission" date="2023-03" db="EMBL/GenBank/DDBJ databases">
        <title>A Study on Prevalence and Characterization of Enterobacter cloacae strains in China.</title>
        <authorList>
            <person name="Zheng Z."/>
        </authorList>
    </citation>
    <scope>NUCLEOTIDE SEQUENCE</scope>
    <source>
        <strain evidence="2">EC77</strain>
    </source>
</reference>
<gene>
    <name evidence="2" type="ORF">P3S46_07080</name>
</gene>
<dbReference type="Pfam" id="PF03235">
    <property type="entry name" value="GmrSD_N"/>
    <property type="match status" value="1"/>
</dbReference>
<dbReference type="PANTHER" id="PTHR39639:SF1">
    <property type="entry name" value="DUF262 DOMAIN-CONTAINING PROTEIN"/>
    <property type="match status" value="1"/>
</dbReference>
<comment type="caution">
    <text evidence="2">The sequence shown here is derived from an EMBL/GenBank/DDBJ whole genome shotgun (WGS) entry which is preliminary data.</text>
</comment>
<name>A0AAW6NKB6_ENTCL</name>
<proteinExistence type="predicted"/>